<accession>A0A2Z7AGP3</accession>
<protein>
    <submittedName>
        <fullName evidence="2">Ferredoxin-dependent glutamate synthase, chloroplastic</fullName>
    </submittedName>
</protein>
<gene>
    <name evidence="2" type="ORF">F511_21022</name>
</gene>
<dbReference type="Proteomes" id="UP000250235">
    <property type="component" value="Unassembled WGS sequence"/>
</dbReference>
<dbReference type="EMBL" id="KV017458">
    <property type="protein sequence ID" value="KZV18434.1"/>
    <property type="molecule type" value="Genomic_DNA"/>
</dbReference>
<feature type="region of interest" description="Disordered" evidence="1">
    <location>
        <begin position="1"/>
        <end position="22"/>
    </location>
</feature>
<feature type="compositionally biased region" description="Basic and acidic residues" evidence="1">
    <location>
        <begin position="82"/>
        <end position="93"/>
    </location>
</feature>
<evidence type="ECO:0000256" key="1">
    <source>
        <dbReference type="SAM" id="MobiDB-lite"/>
    </source>
</evidence>
<dbReference type="AlphaFoldDB" id="A0A2Z7AGP3"/>
<feature type="region of interest" description="Disordered" evidence="1">
    <location>
        <begin position="74"/>
        <end position="93"/>
    </location>
</feature>
<name>A0A2Z7AGP3_9LAMI</name>
<evidence type="ECO:0000313" key="3">
    <source>
        <dbReference type="Proteomes" id="UP000250235"/>
    </source>
</evidence>
<sequence>MSNVEQEADNSKRNSEESDVVLKNQQMVACTSRRKQQIIQSRASMNQLLLCIQSQDDVPVASYSASNRELKYQSQRFRRNAKKSEDWTAAKKK</sequence>
<proteinExistence type="predicted"/>
<reference evidence="2 3" key="1">
    <citation type="journal article" date="2015" name="Proc. Natl. Acad. Sci. U.S.A.">
        <title>The resurrection genome of Boea hygrometrica: A blueprint for survival of dehydration.</title>
        <authorList>
            <person name="Xiao L."/>
            <person name="Yang G."/>
            <person name="Zhang L."/>
            <person name="Yang X."/>
            <person name="Zhao S."/>
            <person name="Ji Z."/>
            <person name="Zhou Q."/>
            <person name="Hu M."/>
            <person name="Wang Y."/>
            <person name="Chen M."/>
            <person name="Xu Y."/>
            <person name="Jin H."/>
            <person name="Xiao X."/>
            <person name="Hu G."/>
            <person name="Bao F."/>
            <person name="Hu Y."/>
            <person name="Wan P."/>
            <person name="Li L."/>
            <person name="Deng X."/>
            <person name="Kuang T."/>
            <person name="Xiang C."/>
            <person name="Zhu J.K."/>
            <person name="Oliver M.J."/>
            <person name="He Y."/>
        </authorList>
    </citation>
    <scope>NUCLEOTIDE SEQUENCE [LARGE SCALE GENOMIC DNA]</scope>
    <source>
        <strain evidence="3">cv. XS01</strain>
    </source>
</reference>
<keyword evidence="3" id="KW-1185">Reference proteome</keyword>
<evidence type="ECO:0000313" key="2">
    <source>
        <dbReference type="EMBL" id="KZV18434.1"/>
    </source>
</evidence>
<organism evidence="2 3">
    <name type="scientific">Dorcoceras hygrometricum</name>
    <dbReference type="NCBI Taxonomy" id="472368"/>
    <lineage>
        <taxon>Eukaryota</taxon>
        <taxon>Viridiplantae</taxon>
        <taxon>Streptophyta</taxon>
        <taxon>Embryophyta</taxon>
        <taxon>Tracheophyta</taxon>
        <taxon>Spermatophyta</taxon>
        <taxon>Magnoliopsida</taxon>
        <taxon>eudicotyledons</taxon>
        <taxon>Gunneridae</taxon>
        <taxon>Pentapetalae</taxon>
        <taxon>asterids</taxon>
        <taxon>lamiids</taxon>
        <taxon>Lamiales</taxon>
        <taxon>Gesneriaceae</taxon>
        <taxon>Didymocarpoideae</taxon>
        <taxon>Trichosporeae</taxon>
        <taxon>Loxocarpinae</taxon>
        <taxon>Dorcoceras</taxon>
    </lineage>
</organism>